<dbReference type="Gene3D" id="1.10.510.10">
    <property type="entry name" value="Transferase(Phosphotransferase) domain 1"/>
    <property type="match status" value="1"/>
</dbReference>
<dbReference type="EMBL" id="KB445796">
    <property type="protein sequence ID" value="EMD37771.1"/>
    <property type="molecule type" value="Genomic_DNA"/>
</dbReference>
<dbReference type="PANTHER" id="PTHR12984:SF3">
    <property type="entry name" value="N-TERMINAL KINASE-LIKE PROTEIN"/>
    <property type="match status" value="1"/>
</dbReference>
<keyword evidence="4" id="KW-1185">Reference proteome</keyword>
<dbReference type="GO" id="GO:0004672">
    <property type="term" value="F:protein kinase activity"/>
    <property type="evidence" value="ECO:0007669"/>
    <property type="project" value="InterPro"/>
</dbReference>
<reference evidence="3 4" key="1">
    <citation type="journal article" date="2012" name="Proc. Natl. Acad. Sci. U.S.A.">
        <title>Comparative genomics of Ceriporiopsis subvermispora and Phanerochaete chrysosporium provide insight into selective ligninolysis.</title>
        <authorList>
            <person name="Fernandez-Fueyo E."/>
            <person name="Ruiz-Duenas F.J."/>
            <person name="Ferreira P."/>
            <person name="Floudas D."/>
            <person name="Hibbett D.S."/>
            <person name="Canessa P."/>
            <person name="Larrondo L.F."/>
            <person name="James T.Y."/>
            <person name="Seelenfreund D."/>
            <person name="Lobos S."/>
            <person name="Polanco R."/>
            <person name="Tello M."/>
            <person name="Honda Y."/>
            <person name="Watanabe T."/>
            <person name="Watanabe T."/>
            <person name="Ryu J.S."/>
            <person name="Kubicek C.P."/>
            <person name="Schmoll M."/>
            <person name="Gaskell J."/>
            <person name="Hammel K.E."/>
            <person name="St John F.J."/>
            <person name="Vanden Wymelenberg A."/>
            <person name="Sabat G."/>
            <person name="Splinter BonDurant S."/>
            <person name="Syed K."/>
            <person name="Yadav J.S."/>
            <person name="Doddapaneni H."/>
            <person name="Subramanian V."/>
            <person name="Lavin J.L."/>
            <person name="Oguiza J.A."/>
            <person name="Perez G."/>
            <person name="Pisabarro A.G."/>
            <person name="Ramirez L."/>
            <person name="Santoyo F."/>
            <person name="Master E."/>
            <person name="Coutinho P.M."/>
            <person name="Henrissat B."/>
            <person name="Lombard V."/>
            <person name="Magnuson J.K."/>
            <person name="Kuees U."/>
            <person name="Hori C."/>
            <person name="Igarashi K."/>
            <person name="Samejima M."/>
            <person name="Held B.W."/>
            <person name="Barry K.W."/>
            <person name="LaButti K.M."/>
            <person name="Lapidus A."/>
            <person name="Lindquist E.A."/>
            <person name="Lucas S.M."/>
            <person name="Riley R."/>
            <person name="Salamov A.A."/>
            <person name="Hoffmeister D."/>
            <person name="Schwenk D."/>
            <person name="Hadar Y."/>
            <person name="Yarden O."/>
            <person name="de Vries R.P."/>
            <person name="Wiebenga A."/>
            <person name="Stenlid J."/>
            <person name="Eastwood D."/>
            <person name="Grigoriev I.V."/>
            <person name="Berka R.M."/>
            <person name="Blanchette R.A."/>
            <person name="Kersten P."/>
            <person name="Martinez A.T."/>
            <person name="Vicuna R."/>
            <person name="Cullen D."/>
        </authorList>
    </citation>
    <scope>NUCLEOTIDE SEQUENCE [LARGE SCALE GENOMIC DNA]</scope>
    <source>
        <strain evidence="3 4">B</strain>
    </source>
</reference>
<dbReference type="Gene3D" id="3.30.200.20">
    <property type="entry name" value="Phosphorylase Kinase, domain 1"/>
    <property type="match status" value="1"/>
</dbReference>
<evidence type="ECO:0000259" key="2">
    <source>
        <dbReference type="PROSITE" id="PS50011"/>
    </source>
</evidence>
<dbReference type="Proteomes" id="UP000016930">
    <property type="component" value="Unassembled WGS sequence"/>
</dbReference>
<dbReference type="InterPro" id="IPR011009">
    <property type="entry name" value="Kinase-like_dom_sf"/>
</dbReference>
<dbReference type="PANTHER" id="PTHR12984">
    <property type="entry name" value="SCY1-RELATED S/T PROTEIN KINASE-LIKE"/>
    <property type="match status" value="1"/>
</dbReference>
<dbReference type="STRING" id="914234.M2RG26"/>
<dbReference type="Gene3D" id="1.25.10.10">
    <property type="entry name" value="Leucine-rich Repeat Variant"/>
    <property type="match status" value="1"/>
</dbReference>
<proteinExistence type="predicted"/>
<accession>M2RG26</accession>
<dbReference type="OrthoDB" id="447103at2759"/>
<feature type="compositionally biased region" description="Basic and acidic residues" evidence="1">
    <location>
        <begin position="827"/>
        <end position="854"/>
    </location>
</feature>
<dbReference type="HOGENOM" id="CLU_010392_1_0_1"/>
<dbReference type="PROSITE" id="PS50011">
    <property type="entry name" value="PROTEIN_KINASE_DOM"/>
    <property type="match status" value="1"/>
</dbReference>
<dbReference type="InterPro" id="IPR051177">
    <property type="entry name" value="CIK-Related_Protein"/>
</dbReference>
<feature type="compositionally biased region" description="Low complexity" evidence="1">
    <location>
        <begin position="771"/>
        <end position="789"/>
    </location>
</feature>
<evidence type="ECO:0000313" key="4">
    <source>
        <dbReference type="Proteomes" id="UP000016930"/>
    </source>
</evidence>
<protein>
    <recommendedName>
        <fullName evidence="2">Protein kinase domain-containing protein</fullName>
    </recommendedName>
</protein>
<dbReference type="InterPro" id="IPR011989">
    <property type="entry name" value="ARM-like"/>
</dbReference>
<feature type="region of interest" description="Disordered" evidence="1">
    <location>
        <begin position="734"/>
        <end position="861"/>
    </location>
</feature>
<feature type="region of interest" description="Disordered" evidence="1">
    <location>
        <begin position="637"/>
        <end position="673"/>
    </location>
</feature>
<feature type="domain" description="Protein kinase" evidence="2">
    <location>
        <begin position="1"/>
        <end position="291"/>
    </location>
</feature>
<dbReference type="GO" id="GO:0006409">
    <property type="term" value="P:tRNA export from nucleus"/>
    <property type="evidence" value="ECO:0007669"/>
    <property type="project" value="TreeGrafter"/>
</dbReference>
<evidence type="ECO:0000313" key="3">
    <source>
        <dbReference type="EMBL" id="EMD37771.1"/>
    </source>
</evidence>
<gene>
    <name evidence="3" type="ORF">CERSUDRAFT_114433</name>
</gene>
<dbReference type="InterPro" id="IPR000719">
    <property type="entry name" value="Prot_kinase_dom"/>
</dbReference>
<dbReference type="InterPro" id="IPR016024">
    <property type="entry name" value="ARM-type_fold"/>
</dbReference>
<evidence type="ECO:0000256" key="1">
    <source>
        <dbReference type="SAM" id="MobiDB-lite"/>
    </source>
</evidence>
<dbReference type="AlphaFoldDB" id="M2RG26"/>
<dbReference type="SUPFAM" id="SSF48371">
    <property type="entry name" value="ARM repeat"/>
    <property type="match status" value="1"/>
</dbReference>
<dbReference type="SUPFAM" id="SSF56112">
    <property type="entry name" value="Protein kinase-like (PK-like)"/>
    <property type="match status" value="1"/>
</dbReference>
<feature type="compositionally biased region" description="Low complexity" evidence="1">
    <location>
        <begin position="656"/>
        <end position="667"/>
    </location>
</feature>
<name>M2RG26_CERS8</name>
<dbReference type="GO" id="GO:0005524">
    <property type="term" value="F:ATP binding"/>
    <property type="evidence" value="ECO:0007669"/>
    <property type="project" value="InterPro"/>
</dbReference>
<organism evidence="3 4">
    <name type="scientific">Ceriporiopsis subvermispora (strain B)</name>
    <name type="common">White-rot fungus</name>
    <name type="synonym">Gelatoporia subvermispora</name>
    <dbReference type="NCBI Taxonomy" id="914234"/>
    <lineage>
        <taxon>Eukaryota</taxon>
        <taxon>Fungi</taxon>
        <taxon>Dikarya</taxon>
        <taxon>Basidiomycota</taxon>
        <taxon>Agaricomycotina</taxon>
        <taxon>Agaricomycetes</taxon>
        <taxon>Polyporales</taxon>
        <taxon>Gelatoporiaceae</taxon>
        <taxon>Gelatoporia</taxon>
    </lineage>
</organism>
<dbReference type="GO" id="GO:0005737">
    <property type="term" value="C:cytoplasm"/>
    <property type="evidence" value="ECO:0007669"/>
    <property type="project" value="TreeGrafter"/>
</dbReference>
<sequence>MDYLRTLGSAAVSSLVQKSGLTLPFSLGTKVTSYDNQSWTLYDATKRDDGSLVSVFEFDANTSAKKNYLPLAKNALRKLRTVRHPDVLRFMDTVETDTTIHIMTERVRPLASAISAWSSKGAQEREEYLVWGLHRVSVALTFVNDSCASTHGNVRVSSIFISATGEWKLGGFDALSSPKDDAAVLYTLGSVIPDAMSYASPEVKKNGWSVLKEYDPAAADAYALGLLIHCIFNPSAPLPATAQPPHTPPTASSRGAIPTALFPSFKKLLNPNPKARLTPKNFLELCMSQTAGEGSGVFANNRLVKVCSGLDNFNLGNESEKVAFLRMLKESASSFPQEFASQRVLPSLISALEFGGASAAAILPLVMQLGKGVSPEDYSSVILVHLVKLYASPDRGTRMALLDHLPEYADKLDKKTVVDKIWPNLQTGFLDTVAVIREATVKSIILLSDKLNERILNNDLLRHLAKMQADPEPSIRTNTCILIGRLGPSLGYNTKRKVLVPAFTRALKDTFVHARVAGLMALMATIECFDAEDLASKVIPNMSFTTVDKEKLVRDQAFKAMDLFVKRLEEYASSMPETAAPESEAIPLGLPPSSPGANGLVNSAAGAAGALAGWAISSIGKKLAAADLQSTMDTNAGVGIDRPTSAPVTSDALRPSASSYTSTTSSSQLGTKTGVKGMQLGAHKVPTSSSGTAFTADWVEEAAAEAAQSNPWGSDDLMDVNADQDDWSAFEAAPAVPTNGQNGTQDPWGDDGFTTSNHTVDDFLKPASNVSKPIHAPKPAAPKPFKSSPLVANRTMAPARSITPSESDAGEHTVPQKATIVSTAGMTKEEKAAEMARRKEERRQRIAALKEAKKGVATPTP</sequence>